<evidence type="ECO:0000256" key="4">
    <source>
        <dbReference type="ARBA" id="ARBA00023157"/>
    </source>
</evidence>
<dbReference type="EMBL" id="GECZ01022926">
    <property type="protein sequence ID" value="JAS46843.1"/>
    <property type="molecule type" value="Transcribed_RNA"/>
</dbReference>
<feature type="compositionally biased region" description="Polar residues" evidence="6">
    <location>
        <begin position="143"/>
        <end position="159"/>
    </location>
</feature>
<keyword evidence="4" id="KW-1015">Disulfide bond</keyword>
<keyword evidence="5" id="KW-0964">Secreted</keyword>
<dbReference type="InterPro" id="IPR016179">
    <property type="entry name" value="Insulin-like"/>
</dbReference>
<keyword evidence="2" id="KW-0165">Cleavage on pair of basic residues</keyword>
<dbReference type="GO" id="GO:0008284">
    <property type="term" value="P:positive regulation of cell population proliferation"/>
    <property type="evidence" value="ECO:0007669"/>
    <property type="project" value="TreeGrafter"/>
</dbReference>
<evidence type="ECO:0000256" key="1">
    <source>
        <dbReference type="ARBA" id="ARBA00009034"/>
    </source>
</evidence>
<evidence type="ECO:0000256" key="3">
    <source>
        <dbReference type="ARBA" id="ARBA00022729"/>
    </source>
</evidence>
<evidence type="ECO:0000256" key="2">
    <source>
        <dbReference type="ARBA" id="ARBA00022685"/>
    </source>
</evidence>
<gene>
    <name evidence="9" type="ORF">g.33230</name>
</gene>
<dbReference type="PANTHER" id="PTHR46845">
    <property type="entry name" value="INSULIN-LIKE GROWTH FACTOR I"/>
    <property type="match status" value="1"/>
</dbReference>
<dbReference type="GO" id="GO:0005159">
    <property type="term" value="F:insulin-like growth factor receptor binding"/>
    <property type="evidence" value="ECO:0007669"/>
    <property type="project" value="TreeGrafter"/>
</dbReference>
<accession>A0A1B6FA95</accession>
<dbReference type="PROSITE" id="PS00262">
    <property type="entry name" value="INSULIN"/>
    <property type="match status" value="1"/>
</dbReference>
<dbReference type="InterPro" id="IPR022353">
    <property type="entry name" value="Insulin_CS"/>
</dbReference>
<dbReference type="AlphaFoldDB" id="A0A1B6FA95"/>
<feature type="region of interest" description="Disordered" evidence="6">
    <location>
        <begin position="143"/>
        <end position="170"/>
    </location>
</feature>
<comment type="similarity">
    <text evidence="1 5">Belongs to the insulin family.</text>
</comment>
<dbReference type="GO" id="GO:0051897">
    <property type="term" value="P:positive regulation of phosphatidylinositol 3-kinase/protein kinase B signal transduction"/>
    <property type="evidence" value="ECO:0007669"/>
    <property type="project" value="TreeGrafter"/>
</dbReference>
<dbReference type="CDD" id="cd04366">
    <property type="entry name" value="IlGF_insulin_bombyxin_like"/>
    <property type="match status" value="1"/>
</dbReference>
<dbReference type="InterPro" id="IPR036438">
    <property type="entry name" value="Insulin-like_sf"/>
</dbReference>
<feature type="compositionally biased region" description="Basic and acidic residues" evidence="6">
    <location>
        <begin position="160"/>
        <end position="170"/>
    </location>
</feature>
<feature type="signal peptide" evidence="7">
    <location>
        <begin position="1"/>
        <end position="27"/>
    </location>
</feature>
<evidence type="ECO:0000256" key="5">
    <source>
        <dbReference type="RuleBase" id="RU000406"/>
    </source>
</evidence>
<dbReference type="SUPFAM" id="SSF56994">
    <property type="entry name" value="Insulin-like"/>
    <property type="match status" value="1"/>
</dbReference>
<name>A0A1B6FA95_9HEMI</name>
<feature type="chain" id="PRO_5008582815" description="Insulin-like domain-containing protein" evidence="7">
    <location>
        <begin position="28"/>
        <end position="252"/>
    </location>
</feature>
<dbReference type="PANTHER" id="PTHR46845:SF1">
    <property type="entry name" value="INSULIN-LIKE GROWTH FACTOR I"/>
    <property type="match status" value="1"/>
</dbReference>
<comment type="subcellular location">
    <subcellularLocation>
        <location evidence="5">Secreted</location>
    </subcellularLocation>
</comment>
<evidence type="ECO:0000259" key="8">
    <source>
        <dbReference type="SMART" id="SM00078"/>
    </source>
</evidence>
<dbReference type="Pfam" id="PF00049">
    <property type="entry name" value="Insulin"/>
    <property type="match status" value="1"/>
</dbReference>
<proteinExistence type="inferred from homology"/>
<dbReference type="SMART" id="SM00078">
    <property type="entry name" value="IlGF"/>
    <property type="match status" value="1"/>
</dbReference>
<feature type="domain" description="Insulin-like" evidence="8">
    <location>
        <begin position="37"/>
        <end position="89"/>
    </location>
</feature>
<dbReference type="GO" id="GO:0005615">
    <property type="term" value="C:extracellular space"/>
    <property type="evidence" value="ECO:0007669"/>
    <property type="project" value="TreeGrafter"/>
</dbReference>
<dbReference type="GO" id="GO:0008283">
    <property type="term" value="P:cell population proliferation"/>
    <property type="evidence" value="ECO:0007669"/>
    <property type="project" value="TreeGrafter"/>
</dbReference>
<keyword evidence="3 7" id="KW-0732">Signal</keyword>
<sequence length="252" mass="28526">MHRRSAMSTAVLVVVVVVVAVSTCVTAAPWRDEFFQQRVCGDQLADMLALVCLGRGYNMPFVQSHRKRRQIVDECCHRSCSASMLALYCSPDPPETTTGTPIRKRSENVLESDFEEDTISTTARANPSEAEVVYTRNNNLLHNKQTTSSSENEAQNLLSHNEKTRNTDKNKPVEKDTQFFMRRNLPLLRHHKNLLRNTRHYHEQSQGHKSQRAKTLVGNPAKTFRIGTVKPYFAGKALASHRNNQILHGSLS</sequence>
<dbReference type="InterPro" id="IPR022352">
    <property type="entry name" value="Ins/IGF/rlx"/>
</dbReference>
<reference evidence="9" key="1">
    <citation type="submission" date="2015-11" db="EMBL/GenBank/DDBJ databases">
        <title>De novo transcriptome assembly of four potential Pierce s Disease insect vectors from Arizona vineyards.</title>
        <authorList>
            <person name="Tassone E.E."/>
        </authorList>
    </citation>
    <scope>NUCLEOTIDE SEQUENCE</scope>
</reference>
<dbReference type="GO" id="GO:0048009">
    <property type="term" value="P:insulin-like growth factor receptor signaling pathway"/>
    <property type="evidence" value="ECO:0007669"/>
    <property type="project" value="TreeGrafter"/>
</dbReference>
<evidence type="ECO:0000256" key="7">
    <source>
        <dbReference type="SAM" id="SignalP"/>
    </source>
</evidence>
<protein>
    <recommendedName>
        <fullName evidence="8">Insulin-like domain-containing protein</fullName>
    </recommendedName>
</protein>
<dbReference type="GO" id="GO:0005179">
    <property type="term" value="F:hormone activity"/>
    <property type="evidence" value="ECO:0007669"/>
    <property type="project" value="InterPro"/>
</dbReference>
<organism evidence="9">
    <name type="scientific">Cuerna arida</name>
    <dbReference type="NCBI Taxonomy" id="1464854"/>
    <lineage>
        <taxon>Eukaryota</taxon>
        <taxon>Metazoa</taxon>
        <taxon>Ecdysozoa</taxon>
        <taxon>Arthropoda</taxon>
        <taxon>Hexapoda</taxon>
        <taxon>Insecta</taxon>
        <taxon>Pterygota</taxon>
        <taxon>Neoptera</taxon>
        <taxon>Paraneoptera</taxon>
        <taxon>Hemiptera</taxon>
        <taxon>Auchenorrhyncha</taxon>
        <taxon>Membracoidea</taxon>
        <taxon>Cicadellidae</taxon>
        <taxon>Cicadellinae</taxon>
        <taxon>Proconiini</taxon>
        <taxon>Cuerna</taxon>
    </lineage>
</organism>
<dbReference type="Gene3D" id="1.10.100.10">
    <property type="entry name" value="Insulin-like"/>
    <property type="match status" value="1"/>
</dbReference>
<evidence type="ECO:0000313" key="9">
    <source>
        <dbReference type="EMBL" id="JAS46843.1"/>
    </source>
</evidence>
<dbReference type="GO" id="GO:0043066">
    <property type="term" value="P:negative regulation of apoptotic process"/>
    <property type="evidence" value="ECO:0007669"/>
    <property type="project" value="TreeGrafter"/>
</dbReference>
<evidence type="ECO:0000256" key="6">
    <source>
        <dbReference type="SAM" id="MobiDB-lite"/>
    </source>
</evidence>
<dbReference type="PRINTS" id="PR00276">
    <property type="entry name" value="INSULINFAMLY"/>
</dbReference>